<keyword evidence="6" id="KW-1185">Reference proteome</keyword>
<evidence type="ECO:0000256" key="2">
    <source>
        <dbReference type="ARBA" id="ARBA00022741"/>
    </source>
</evidence>
<dbReference type="SUPFAM" id="SSF52540">
    <property type="entry name" value="P-loop containing nucleoside triphosphate hydrolases"/>
    <property type="match status" value="1"/>
</dbReference>
<protein>
    <submittedName>
        <fullName evidence="5">ATP-binding protein</fullName>
    </submittedName>
</protein>
<dbReference type="CDD" id="cd19481">
    <property type="entry name" value="RecA-like_protease"/>
    <property type="match status" value="1"/>
</dbReference>
<dbReference type="Proteomes" id="UP000749010">
    <property type="component" value="Unassembled WGS sequence"/>
</dbReference>
<evidence type="ECO:0000313" key="6">
    <source>
        <dbReference type="Proteomes" id="UP000749010"/>
    </source>
</evidence>
<dbReference type="SMART" id="SM00382">
    <property type="entry name" value="AAA"/>
    <property type="match status" value="1"/>
</dbReference>
<dbReference type="PANTHER" id="PTHR23073">
    <property type="entry name" value="26S PROTEASOME REGULATORY SUBUNIT"/>
    <property type="match status" value="1"/>
</dbReference>
<dbReference type="InterPro" id="IPR027417">
    <property type="entry name" value="P-loop_NTPase"/>
</dbReference>
<proteinExistence type="inferred from homology"/>
<dbReference type="EMBL" id="SPMY01000055">
    <property type="protein sequence ID" value="NMQ29438.1"/>
    <property type="molecule type" value="Genomic_DNA"/>
</dbReference>
<evidence type="ECO:0000259" key="4">
    <source>
        <dbReference type="SMART" id="SM00382"/>
    </source>
</evidence>
<accession>A0ABX1U1T2</accession>
<evidence type="ECO:0000256" key="3">
    <source>
        <dbReference type="ARBA" id="ARBA00022840"/>
    </source>
</evidence>
<evidence type="ECO:0000313" key="5">
    <source>
        <dbReference type="EMBL" id="NMQ29438.1"/>
    </source>
</evidence>
<comment type="caution">
    <text evidence="5">The sequence shown here is derived from an EMBL/GenBank/DDBJ whole genome shotgun (WGS) entry which is preliminary data.</text>
</comment>
<keyword evidence="2" id="KW-0547">Nucleotide-binding</keyword>
<feature type="domain" description="AAA+ ATPase" evidence="4">
    <location>
        <begin position="447"/>
        <end position="579"/>
    </location>
</feature>
<organism evidence="5 6">
    <name type="scientific">Candidatus Accumulibacter phosphatis</name>
    <dbReference type="NCBI Taxonomy" id="327160"/>
    <lineage>
        <taxon>Bacteria</taxon>
        <taxon>Pseudomonadati</taxon>
        <taxon>Pseudomonadota</taxon>
        <taxon>Betaproteobacteria</taxon>
        <taxon>Candidatus Accumulibacter</taxon>
    </lineage>
</organism>
<dbReference type="GO" id="GO:0005524">
    <property type="term" value="F:ATP binding"/>
    <property type="evidence" value="ECO:0007669"/>
    <property type="project" value="UniProtKB-KW"/>
</dbReference>
<name>A0ABX1U1T2_9PROT</name>
<dbReference type="Pfam" id="PF00004">
    <property type="entry name" value="AAA"/>
    <property type="match status" value="1"/>
</dbReference>
<reference evidence="5 6" key="1">
    <citation type="submission" date="2019-03" db="EMBL/GenBank/DDBJ databases">
        <title>Metabolic reconstructions from genomes of highly enriched 'Candidatus Accumulibacter' and 'Candidatus Competibacter' bioreactor populations.</title>
        <authorList>
            <person name="Annavajhala M.K."/>
            <person name="Welles L."/>
            <person name="Abbas B."/>
            <person name="Sorokin D."/>
            <person name="Park H."/>
            <person name="Van Loosdrecht M."/>
            <person name="Chandran K."/>
        </authorList>
    </citation>
    <scope>NUCLEOTIDE SEQUENCE [LARGE SCALE GENOMIC DNA]</scope>
    <source>
        <strain evidence="5 6">SBR_S</strain>
    </source>
</reference>
<dbReference type="InterPro" id="IPR003593">
    <property type="entry name" value="AAA+_ATPase"/>
</dbReference>
<comment type="similarity">
    <text evidence="1">Belongs to the AAA ATPase family.</text>
</comment>
<gene>
    <name evidence="5" type="ORF">E4Q23_17705</name>
</gene>
<evidence type="ECO:0000256" key="1">
    <source>
        <dbReference type="ARBA" id="ARBA00006914"/>
    </source>
</evidence>
<dbReference type="InterPro" id="IPR003959">
    <property type="entry name" value="ATPase_AAA_core"/>
</dbReference>
<dbReference type="Gene3D" id="3.40.50.300">
    <property type="entry name" value="P-loop containing nucleotide triphosphate hydrolases"/>
    <property type="match status" value="1"/>
</dbReference>
<keyword evidence="3 5" id="KW-0067">ATP-binding</keyword>
<dbReference type="RefSeq" id="WP_169067896.1">
    <property type="nucleotide sequence ID" value="NZ_SPMY01000055.1"/>
</dbReference>
<sequence>MNRPEHPGLETGAAATQLPRLADLALALLATDCNAAQGAEAAWLEALGRSIDSCGGVLAPAARGREAVVQALMSAWLSGPPAGDNALYALAAREALSLPETLATALSCAIELTPMAARTLIWLQHPVGSARPTLGLLASLCERLGEDHALALLAEGGGRRIGLLQLESQDRPLCERCVRTPLPLVMALAGYEGCFDGVSSKDDGLPMLPDSTIAAAHSQAAGLRDDGVRVLVLRSAVPGEARAAALAVAAASGRRPAFYEGDAPHGLGPWLWLQDRLPVLQVALTPGERRRLPEIPGYDGPLLVATGLEGSIEAAGAVSQWRLPVPPADERARLWRAALGDAVAVDQLAAHHRHGAGRIAELGQAARSAAARAGETPAVKHVVQVARRGVGADLGALAELLDDDIADEALVLAPGLRQVLESLVARCRLRDTLANGLGAAARTRYRPGVRALLVGPSGTGKTLAASWVATRLGLPLYRVDLASVTSKYIGETEKNLAELFARAEHAEVVLLFDEADSLFGKRTDVKDSNDRFANQQTNYLLQRIESFEGITLLTSNSRARFDSAFTRRLDAIIEFLAPGPVERRALWLAHLGESNILDAVALNRLAANCDLPGGHIRNVVLAAAALAGAQGAALGEAELSAALASEYRKLGKQMPAGVGGSG</sequence>
<dbReference type="InterPro" id="IPR050221">
    <property type="entry name" value="26S_Proteasome_ATPase"/>
</dbReference>